<sequence length="330" mass="39312">MKSLLDKIKILKINIFFKNILYLFRYSVKDDVANKIYWVQQEFEYELRKIKKELIYHKMMDYYRNNPPVSFIQEIEYIKKEGQVSFFPYKRIKTLSKVASGFDSQNQMPYVIHGTNKKLYFPKNWSVERAQNTYLDYIQIENILGGEFLERSPHQYQSKNICVREGDLVIDIGSAEALFALDVVDIARKVIIIEADKIWKEPLMATFEPYKDKVKIINKRLSNRDSNYEIKLDTCLEDEVLDNIFVKMDIEGYETTLIEDNEWLLQKNINLSIVCCTYHKQNDAEILSYFFKKNGLYTEFSDGNILFYIDERIEPPFFRKGIIRANRTKE</sequence>
<gene>
    <name evidence="1" type="ORF">DVG78_19290</name>
</gene>
<dbReference type="Proteomes" id="UP000253141">
    <property type="component" value="Unassembled WGS sequence"/>
</dbReference>
<keyword evidence="2" id="KW-1185">Reference proteome</keyword>
<protein>
    <recommendedName>
        <fullName evidence="3">FkbM family methyltransferase</fullName>
    </recommendedName>
</protein>
<dbReference type="Gene3D" id="3.40.50.150">
    <property type="entry name" value="Vaccinia Virus protein VP39"/>
    <property type="match status" value="1"/>
</dbReference>
<evidence type="ECO:0000313" key="1">
    <source>
        <dbReference type="EMBL" id="RDB04343.1"/>
    </source>
</evidence>
<dbReference type="AlphaFoldDB" id="A0A369I9Y5"/>
<organism evidence="1 2">
    <name type="scientific">Runella aurantiaca</name>
    <dbReference type="NCBI Taxonomy" id="2282308"/>
    <lineage>
        <taxon>Bacteria</taxon>
        <taxon>Pseudomonadati</taxon>
        <taxon>Bacteroidota</taxon>
        <taxon>Cytophagia</taxon>
        <taxon>Cytophagales</taxon>
        <taxon>Spirosomataceae</taxon>
        <taxon>Runella</taxon>
    </lineage>
</organism>
<proteinExistence type="predicted"/>
<evidence type="ECO:0008006" key="3">
    <source>
        <dbReference type="Google" id="ProtNLM"/>
    </source>
</evidence>
<dbReference type="EMBL" id="QPIW01000017">
    <property type="protein sequence ID" value="RDB04343.1"/>
    <property type="molecule type" value="Genomic_DNA"/>
</dbReference>
<evidence type="ECO:0000313" key="2">
    <source>
        <dbReference type="Proteomes" id="UP000253141"/>
    </source>
</evidence>
<dbReference type="InterPro" id="IPR029063">
    <property type="entry name" value="SAM-dependent_MTases_sf"/>
</dbReference>
<comment type="caution">
    <text evidence="1">The sequence shown here is derived from an EMBL/GenBank/DDBJ whole genome shotgun (WGS) entry which is preliminary data.</text>
</comment>
<dbReference type="OrthoDB" id="5329963at2"/>
<name>A0A369I9Y5_9BACT</name>
<dbReference type="RefSeq" id="WP_114462675.1">
    <property type="nucleotide sequence ID" value="NZ_QPIW01000017.1"/>
</dbReference>
<accession>A0A369I9Y5</accession>
<dbReference type="SUPFAM" id="SSF53335">
    <property type="entry name" value="S-adenosyl-L-methionine-dependent methyltransferases"/>
    <property type="match status" value="1"/>
</dbReference>
<reference evidence="1 2" key="1">
    <citation type="submission" date="2018-07" db="EMBL/GenBank/DDBJ databases">
        <title>Genome analysis of Runella aurantiaca.</title>
        <authorList>
            <person name="Yang X."/>
        </authorList>
    </citation>
    <scope>NUCLEOTIDE SEQUENCE [LARGE SCALE GENOMIC DNA]</scope>
    <source>
        <strain evidence="1 2">YX9</strain>
    </source>
</reference>